<dbReference type="OrthoDB" id="9806425at2"/>
<dbReference type="STRING" id="1122214.Mame_01547"/>
<feature type="transmembrane region" description="Helical" evidence="1">
    <location>
        <begin position="314"/>
        <end position="337"/>
    </location>
</feature>
<gene>
    <name evidence="3" type="ORF">Mame_01547</name>
</gene>
<dbReference type="Pfam" id="PF01970">
    <property type="entry name" value="TctA"/>
    <property type="match status" value="1"/>
</dbReference>
<dbReference type="InterPro" id="IPR002823">
    <property type="entry name" value="DUF112_TM"/>
</dbReference>
<dbReference type="eggNOG" id="COG3333">
    <property type="taxonomic scope" value="Bacteria"/>
</dbReference>
<feature type="transmembrane region" description="Helical" evidence="1">
    <location>
        <begin position="383"/>
        <end position="404"/>
    </location>
</feature>
<dbReference type="RefSeq" id="WP_018067357.1">
    <property type="nucleotide sequence ID" value="NZ_AQWH01000039.1"/>
</dbReference>
<sequence>MDAFISATAHILTPAPLFWCFLGVTLGAVVGAIPGLSGSMLITMTVPLTFFMGSYYDALILLVAMYVGSVSGGLVSATLLRMPGTPASVMTTLDGYPMAQRGEAGRALGLGITASFVGGLISWIFLITLSPTLAVWATYFGPWEYFTMVLMALVLIASLSQGSMVKGLLAGFLGMLASMPGVDPSTGMLRLTFGFDSWAGGFNLLPVLLGVFVVSQVLKYIIDAERPVMRITASNKGIFMSLADWKRQAVNLIRSSVIGTWIGILPGIGASIGSICAYTAAKNLSKTPEKFGTGCEDGVVASEAANNATIGGALVPLVTMGIPGSVIDAILIGALLMHNLQPGPLLFVTNPEVPYTIISTHLIANVMMLGVMLLSVKWMSKLILVPTAYLMPIILMFCLIGSYSLQNRPFDVWVTLAFGVIGFVLEKVKVPLAPFVIGFILAVLAESELRSGLMASAGSIEPLFTRPVAALFLAVSVIMLIWSFWGEWRGARLRKRDLIE</sequence>
<dbReference type="KEGG" id="mmed:Mame_01547"/>
<feature type="domain" description="DUF112" evidence="2">
    <location>
        <begin position="17"/>
        <end position="437"/>
    </location>
</feature>
<name>A0A1U9YZQ6_9HYPH</name>
<proteinExistence type="predicted"/>
<accession>A0A1U9YZQ6</accession>
<keyword evidence="1" id="KW-0812">Transmembrane</keyword>
<dbReference type="Proteomes" id="UP000191135">
    <property type="component" value="Chromosome"/>
</dbReference>
<feature type="transmembrane region" description="Helical" evidence="1">
    <location>
        <begin position="12"/>
        <end position="35"/>
    </location>
</feature>
<feature type="transmembrane region" description="Helical" evidence="1">
    <location>
        <begin position="55"/>
        <end position="80"/>
    </location>
</feature>
<feature type="transmembrane region" description="Helical" evidence="1">
    <location>
        <begin position="469"/>
        <end position="486"/>
    </location>
</feature>
<reference evidence="3 4" key="1">
    <citation type="submission" date="2017-03" db="EMBL/GenBank/DDBJ databases">
        <title>Foreign affairs: Plasmid Transfer between Roseobacters and Rhizobia.</title>
        <authorList>
            <person name="Bartling P."/>
            <person name="Bunk B."/>
            <person name="Overmann J."/>
            <person name="Brinkmann H."/>
            <person name="Petersen J."/>
        </authorList>
    </citation>
    <scope>NUCLEOTIDE SEQUENCE [LARGE SCALE GENOMIC DNA]</scope>
    <source>
        <strain evidence="3 4">MACL11</strain>
    </source>
</reference>
<keyword evidence="4" id="KW-1185">Reference proteome</keyword>
<feature type="transmembrane region" description="Helical" evidence="1">
    <location>
        <begin position="202"/>
        <end position="222"/>
    </location>
</feature>
<feature type="transmembrane region" description="Helical" evidence="1">
    <location>
        <begin position="133"/>
        <end position="157"/>
    </location>
</feature>
<dbReference type="EMBL" id="CP020330">
    <property type="protein sequence ID" value="AQZ50898.1"/>
    <property type="molecule type" value="Genomic_DNA"/>
</dbReference>
<feature type="transmembrane region" description="Helical" evidence="1">
    <location>
        <begin position="107"/>
        <end position="127"/>
    </location>
</feature>
<feature type="transmembrane region" description="Helical" evidence="1">
    <location>
        <begin position="410"/>
        <end position="425"/>
    </location>
</feature>
<evidence type="ECO:0000256" key="1">
    <source>
        <dbReference type="SAM" id="Phobius"/>
    </source>
</evidence>
<feature type="transmembrane region" description="Helical" evidence="1">
    <location>
        <begin position="357"/>
        <end position="376"/>
    </location>
</feature>
<protein>
    <submittedName>
        <fullName evidence="3">Tripartite tricarboxylate transporter TctA family protein</fullName>
    </submittedName>
</protein>
<evidence type="ECO:0000313" key="4">
    <source>
        <dbReference type="Proteomes" id="UP000191135"/>
    </source>
</evidence>
<evidence type="ECO:0000313" key="3">
    <source>
        <dbReference type="EMBL" id="AQZ50898.1"/>
    </source>
</evidence>
<keyword evidence="1" id="KW-0472">Membrane</keyword>
<dbReference type="PANTHER" id="PTHR35342">
    <property type="entry name" value="TRICARBOXYLIC TRANSPORT PROTEIN"/>
    <property type="match status" value="1"/>
</dbReference>
<evidence type="ECO:0000259" key="2">
    <source>
        <dbReference type="Pfam" id="PF01970"/>
    </source>
</evidence>
<dbReference type="PANTHER" id="PTHR35342:SF5">
    <property type="entry name" value="TRICARBOXYLIC TRANSPORT PROTEIN"/>
    <property type="match status" value="1"/>
</dbReference>
<feature type="transmembrane region" description="Helical" evidence="1">
    <location>
        <begin position="164"/>
        <end position="182"/>
    </location>
</feature>
<dbReference type="AlphaFoldDB" id="A0A1U9YZQ6"/>
<organism evidence="3 4">
    <name type="scientific">Martelella mediterranea DSM 17316</name>
    <dbReference type="NCBI Taxonomy" id="1122214"/>
    <lineage>
        <taxon>Bacteria</taxon>
        <taxon>Pseudomonadati</taxon>
        <taxon>Pseudomonadota</taxon>
        <taxon>Alphaproteobacteria</taxon>
        <taxon>Hyphomicrobiales</taxon>
        <taxon>Aurantimonadaceae</taxon>
        <taxon>Martelella</taxon>
    </lineage>
</organism>
<keyword evidence="1" id="KW-1133">Transmembrane helix</keyword>